<dbReference type="PANTHER" id="PTHR37984:SF13">
    <property type="entry name" value="RIBONUCLEASE H"/>
    <property type="match status" value="1"/>
</dbReference>
<evidence type="ECO:0000313" key="1">
    <source>
        <dbReference type="EMBL" id="KAG8193250.1"/>
    </source>
</evidence>
<sequence length="126" mass="13971">MSRNGITHIRTAPYHPNSNGIAERAVCTTKSALKKITEGPFAQRLARFLFSYRRTPSAAMGRSPAENMFGRPMRSSLDLLKGTGNSTKKQGPCYMSVFLPLQTRGEDPPLGLRELVWARNFGRGSK</sequence>
<dbReference type="SUPFAM" id="SSF53098">
    <property type="entry name" value="Ribonuclease H-like"/>
    <property type="match status" value="1"/>
</dbReference>
<dbReference type="PANTHER" id="PTHR37984">
    <property type="entry name" value="PROTEIN CBG26694"/>
    <property type="match status" value="1"/>
</dbReference>
<comment type="caution">
    <text evidence="1">The sequence shown here is derived from an EMBL/GenBank/DDBJ whole genome shotgun (WGS) entry which is preliminary data.</text>
</comment>
<evidence type="ECO:0008006" key="3">
    <source>
        <dbReference type="Google" id="ProtNLM"/>
    </source>
</evidence>
<dbReference type="EMBL" id="JAFNEN010000127">
    <property type="protein sequence ID" value="KAG8193250.1"/>
    <property type="molecule type" value="Genomic_DNA"/>
</dbReference>
<proteinExistence type="predicted"/>
<evidence type="ECO:0000313" key="2">
    <source>
        <dbReference type="Proteomes" id="UP000827092"/>
    </source>
</evidence>
<gene>
    <name evidence="1" type="ORF">JTE90_005596</name>
</gene>
<dbReference type="InterPro" id="IPR012337">
    <property type="entry name" value="RNaseH-like_sf"/>
</dbReference>
<accession>A0AAV6VBD0</accession>
<name>A0AAV6VBD0_9ARAC</name>
<dbReference type="InterPro" id="IPR036397">
    <property type="entry name" value="RNaseH_sf"/>
</dbReference>
<protein>
    <recommendedName>
        <fullName evidence="3">Integrase catalytic domain-containing protein</fullName>
    </recommendedName>
</protein>
<keyword evidence="2" id="KW-1185">Reference proteome</keyword>
<reference evidence="1 2" key="1">
    <citation type="journal article" date="2022" name="Nat. Ecol. Evol.">
        <title>A masculinizing supergene underlies an exaggerated male reproductive morph in a spider.</title>
        <authorList>
            <person name="Hendrickx F."/>
            <person name="De Corte Z."/>
            <person name="Sonet G."/>
            <person name="Van Belleghem S.M."/>
            <person name="Kostlbacher S."/>
            <person name="Vangestel C."/>
        </authorList>
    </citation>
    <scope>NUCLEOTIDE SEQUENCE [LARGE SCALE GENOMIC DNA]</scope>
    <source>
        <strain evidence="1">W744_W776</strain>
    </source>
</reference>
<dbReference type="Gene3D" id="3.30.420.10">
    <property type="entry name" value="Ribonuclease H-like superfamily/Ribonuclease H"/>
    <property type="match status" value="1"/>
</dbReference>
<organism evidence="1 2">
    <name type="scientific">Oedothorax gibbosus</name>
    <dbReference type="NCBI Taxonomy" id="931172"/>
    <lineage>
        <taxon>Eukaryota</taxon>
        <taxon>Metazoa</taxon>
        <taxon>Ecdysozoa</taxon>
        <taxon>Arthropoda</taxon>
        <taxon>Chelicerata</taxon>
        <taxon>Arachnida</taxon>
        <taxon>Araneae</taxon>
        <taxon>Araneomorphae</taxon>
        <taxon>Entelegynae</taxon>
        <taxon>Araneoidea</taxon>
        <taxon>Linyphiidae</taxon>
        <taxon>Erigoninae</taxon>
        <taxon>Oedothorax</taxon>
    </lineage>
</organism>
<dbReference type="InterPro" id="IPR050951">
    <property type="entry name" value="Retrovirus_Pol_polyprotein"/>
</dbReference>
<dbReference type="GO" id="GO:0003676">
    <property type="term" value="F:nucleic acid binding"/>
    <property type="evidence" value="ECO:0007669"/>
    <property type="project" value="InterPro"/>
</dbReference>
<dbReference type="AlphaFoldDB" id="A0AAV6VBD0"/>
<dbReference type="Proteomes" id="UP000827092">
    <property type="component" value="Unassembled WGS sequence"/>
</dbReference>